<feature type="domain" description="Acyl-CoA oxidase/dehydrogenase middle" evidence="7">
    <location>
        <begin position="172"/>
        <end position="254"/>
    </location>
</feature>
<dbReference type="Pfam" id="PF02770">
    <property type="entry name" value="Acyl-CoA_dh_M"/>
    <property type="match status" value="1"/>
</dbReference>
<keyword evidence="4" id="KW-0560">Oxidoreductase</keyword>
<feature type="domain" description="Adaptive response protein AidB N-terminal" evidence="8">
    <location>
        <begin position="8"/>
        <end position="162"/>
    </location>
</feature>
<dbReference type="InterPro" id="IPR036250">
    <property type="entry name" value="AcylCo_DH-like_C"/>
</dbReference>
<keyword evidence="2 4" id="KW-0285">Flavoprotein</keyword>
<protein>
    <recommendedName>
        <fullName evidence="11">Acyl-CoA dehydrogenase NM domain-like protein</fullName>
    </recommendedName>
</protein>
<dbReference type="InterPro" id="IPR041504">
    <property type="entry name" value="AidB_N"/>
</dbReference>
<dbReference type="STRING" id="1314782.A0A165R836"/>
<dbReference type="Pfam" id="PF00441">
    <property type="entry name" value="Acyl-CoA_dh_1"/>
    <property type="match status" value="1"/>
</dbReference>
<dbReference type="SUPFAM" id="SSF47203">
    <property type="entry name" value="Acyl-CoA dehydrogenase C-terminal domain-like"/>
    <property type="match status" value="1"/>
</dbReference>
<dbReference type="PANTHER" id="PTHR42707:SF2">
    <property type="entry name" value="ACD11 DEHYDROGENASE"/>
    <property type="match status" value="1"/>
</dbReference>
<evidence type="ECO:0000256" key="1">
    <source>
        <dbReference type="ARBA" id="ARBA00009347"/>
    </source>
</evidence>
<proteinExistence type="inferred from homology"/>
<feature type="region of interest" description="Disordered" evidence="5">
    <location>
        <begin position="173"/>
        <end position="203"/>
    </location>
</feature>
<name>A0A165R836_9AGAM</name>
<dbReference type="Gene3D" id="6.10.250.600">
    <property type="match status" value="1"/>
</dbReference>
<evidence type="ECO:0000313" key="9">
    <source>
        <dbReference type="EMBL" id="KZT23442.1"/>
    </source>
</evidence>
<dbReference type="Pfam" id="PF18158">
    <property type="entry name" value="AidB_N"/>
    <property type="match status" value="1"/>
</dbReference>
<comment type="cofactor">
    <cofactor evidence="4">
        <name>FAD</name>
        <dbReference type="ChEBI" id="CHEBI:57692"/>
    </cofactor>
</comment>
<gene>
    <name evidence="9" type="ORF">NEOLEDRAFT_1157320</name>
</gene>
<dbReference type="InterPro" id="IPR009075">
    <property type="entry name" value="AcylCo_DH/oxidase_C"/>
</dbReference>
<keyword evidence="10" id="KW-1185">Reference proteome</keyword>
<reference evidence="9 10" key="1">
    <citation type="journal article" date="2016" name="Mol. Biol. Evol.">
        <title>Comparative Genomics of Early-Diverging Mushroom-Forming Fungi Provides Insights into the Origins of Lignocellulose Decay Capabilities.</title>
        <authorList>
            <person name="Nagy L.G."/>
            <person name="Riley R."/>
            <person name="Tritt A."/>
            <person name="Adam C."/>
            <person name="Daum C."/>
            <person name="Floudas D."/>
            <person name="Sun H."/>
            <person name="Yadav J.S."/>
            <person name="Pangilinan J."/>
            <person name="Larsson K.H."/>
            <person name="Matsuura K."/>
            <person name="Barry K."/>
            <person name="Labutti K."/>
            <person name="Kuo R."/>
            <person name="Ohm R.A."/>
            <person name="Bhattacharya S.S."/>
            <person name="Shirouzu T."/>
            <person name="Yoshinaga Y."/>
            <person name="Martin F.M."/>
            <person name="Grigoriev I.V."/>
            <person name="Hibbett D.S."/>
        </authorList>
    </citation>
    <scope>NUCLEOTIDE SEQUENCE [LARGE SCALE GENOMIC DNA]</scope>
    <source>
        <strain evidence="9 10">HHB14362 ss-1</strain>
    </source>
</reference>
<evidence type="ECO:0000259" key="6">
    <source>
        <dbReference type="Pfam" id="PF00441"/>
    </source>
</evidence>
<dbReference type="InterPro" id="IPR009100">
    <property type="entry name" value="AcylCoA_DH/oxidase_NM_dom_sf"/>
</dbReference>
<dbReference type="InterPro" id="IPR006091">
    <property type="entry name" value="Acyl-CoA_Oxase/DH_mid-dom"/>
</dbReference>
<evidence type="ECO:0000259" key="8">
    <source>
        <dbReference type="Pfam" id="PF18158"/>
    </source>
</evidence>
<dbReference type="GO" id="GO:0003995">
    <property type="term" value="F:acyl-CoA dehydrogenase activity"/>
    <property type="evidence" value="ECO:0007669"/>
    <property type="project" value="TreeGrafter"/>
</dbReference>
<accession>A0A165R836</accession>
<evidence type="ECO:0000313" key="10">
    <source>
        <dbReference type="Proteomes" id="UP000076761"/>
    </source>
</evidence>
<evidence type="ECO:0000256" key="5">
    <source>
        <dbReference type="SAM" id="MobiDB-lite"/>
    </source>
</evidence>
<dbReference type="AlphaFoldDB" id="A0A165R836"/>
<dbReference type="SUPFAM" id="SSF56645">
    <property type="entry name" value="Acyl-CoA dehydrogenase NM domain-like"/>
    <property type="match status" value="1"/>
</dbReference>
<sequence>MRAEEGFQQTPYTEGNPYAADPALPSLLRRLFPRSILEEIEPDLRRFGDEILTTVRSIRERAASPQLTQYDHWGRRVDELHLSEGWRELIALSQREGIIGIFYERQYGELSRVYGFTKMLMATGDTQTVFCPLSMTDGCARVIELQGTSAMKAEIYPRLISRDPSKAFVSGQWMTERSGGSDVSRTETVATPEPRSSNPESRLGTPYRLDGFKWFSSATDSDVALALARTGPPEQGTKSLSLFLVPLRLPLLSDFSKPSDLPKPSTRSALSNSILIHRLKNKIGTHILPTAELSLQHAGGYLIGSLNGGVKAIAPVLNITRVHSALSSVGYLRKSLSIAISYSKVRAIHSGTQLLCDNEMHIAELAGISLVYRAVVHLVFGVIKLLGKSECGTASDEEEKRLRLLTPVVKAFAAEMACRAMPECMAALGGQGYMEETGIGRCIRDGLVEKIWEGTTSVLSLDLQRATVSDPNLNVFIQWANSILSSCPGAMATEAVALRSAVEELQATYTPPISPLVTRPALFLFGYVASALYLLEHAVWSSATSQPERETDVEVFKRWVAEGGLQSSVGAVRTARAVAQGNRSKMNRAIVYWSTSTTAKL</sequence>
<evidence type="ECO:0000256" key="3">
    <source>
        <dbReference type="ARBA" id="ARBA00022827"/>
    </source>
</evidence>
<evidence type="ECO:0000256" key="4">
    <source>
        <dbReference type="RuleBase" id="RU362125"/>
    </source>
</evidence>
<keyword evidence="3 4" id="KW-0274">FAD</keyword>
<dbReference type="InParanoid" id="A0A165R836"/>
<dbReference type="Gene3D" id="2.40.110.20">
    <property type="match status" value="1"/>
</dbReference>
<evidence type="ECO:0008006" key="11">
    <source>
        <dbReference type="Google" id="ProtNLM"/>
    </source>
</evidence>
<dbReference type="EMBL" id="KV425585">
    <property type="protein sequence ID" value="KZT23442.1"/>
    <property type="molecule type" value="Genomic_DNA"/>
</dbReference>
<comment type="similarity">
    <text evidence="1 4">Belongs to the acyl-CoA dehydrogenase family.</text>
</comment>
<evidence type="ECO:0000256" key="2">
    <source>
        <dbReference type="ARBA" id="ARBA00022630"/>
    </source>
</evidence>
<feature type="domain" description="Acyl-CoA dehydrogenase/oxidase C-terminal" evidence="6">
    <location>
        <begin position="307"/>
        <end position="466"/>
    </location>
</feature>
<dbReference type="Proteomes" id="UP000076761">
    <property type="component" value="Unassembled WGS sequence"/>
</dbReference>
<dbReference type="PANTHER" id="PTHR42707">
    <property type="entry name" value="ACYL-COA DEHYDROGENASE"/>
    <property type="match status" value="1"/>
</dbReference>
<dbReference type="OrthoDB" id="10251155at2759"/>
<organism evidence="9 10">
    <name type="scientific">Neolentinus lepideus HHB14362 ss-1</name>
    <dbReference type="NCBI Taxonomy" id="1314782"/>
    <lineage>
        <taxon>Eukaryota</taxon>
        <taxon>Fungi</taxon>
        <taxon>Dikarya</taxon>
        <taxon>Basidiomycota</taxon>
        <taxon>Agaricomycotina</taxon>
        <taxon>Agaricomycetes</taxon>
        <taxon>Gloeophyllales</taxon>
        <taxon>Gloeophyllaceae</taxon>
        <taxon>Neolentinus</taxon>
    </lineage>
</organism>
<feature type="compositionally biased region" description="Polar residues" evidence="5">
    <location>
        <begin position="181"/>
        <end position="200"/>
    </location>
</feature>
<dbReference type="Gene3D" id="1.20.140.10">
    <property type="entry name" value="Butyryl-CoA Dehydrogenase, subunit A, domain 3"/>
    <property type="match status" value="1"/>
</dbReference>
<evidence type="ECO:0000259" key="7">
    <source>
        <dbReference type="Pfam" id="PF02770"/>
    </source>
</evidence>
<dbReference type="InterPro" id="IPR052904">
    <property type="entry name" value="Acyl-CoA_dehydrogenase-like"/>
</dbReference>